<dbReference type="InterPro" id="IPR002491">
    <property type="entry name" value="ABC_transptr_periplasmic_BD"/>
</dbReference>
<comment type="caution">
    <text evidence="4">The sequence shown here is derived from an EMBL/GenBank/DDBJ whole genome shotgun (WGS) entry which is preliminary data.</text>
</comment>
<feature type="chain" id="PRO_5021764160" evidence="2">
    <location>
        <begin position="32"/>
        <end position="342"/>
    </location>
</feature>
<evidence type="ECO:0000259" key="3">
    <source>
        <dbReference type="PROSITE" id="PS50983"/>
    </source>
</evidence>
<name>A0A561T3R7_9PSEU</name>
<dbReference type="RefSeq" id="WP_147260180.1">
    <property type="nucleotide sequence ID" value="NZ_VIWU01000001.1"/>
</dbReference>
<feature type="signal peptide" evidence="2">
    <location>
        <begin position="1"/>
        <end position="31"/>
    </location>
</feature>
<dbReference type="PROSITE" id="PS51257">
    <property type="entry name" value="PROKAR_LIPOPROTEIN"/>
    <property type="match status" value="1"/>
</dbReference>
<keyword evidence="5" id="KW-1185">Reference proteome</keyword>
<comment type="similarity">
    <text evidence="1">Belongs to the bacterial solute-binding protein 8 family.</text>
</comment>
<gene>
    <name evidence="4" type="ORF">FHX44_117680</name>
</gene>
<proteinExistence type="inferred from homology"/>
<dbReference type="InterPro" id="IPR050902">
    <property type="entry name" value="ABC_Transporter_SBP"/>
</dbReference>
<reference evidence="4 5" key="1">
    <citation type="submission" date="2019-06" db="EMBL/GenBank/DDBJ databases">
        <title>Sequencing the genomes of 1000 actinobacteria strains.</title>
        <authorList>
            <person name="Klenk H.-P."/>
        </authorList>
    </citation>
    <scope>NUCLEOTIDE SEQUENCE [LARGE SCALE GENOMIC DNA]</scope>
    <source>
        <strain evidence="4 5">DSM 45671</strain>
    </source>
</reference>
<evidence type="ECO:0000256" key="1">
    <source>
        <dbReference type="ARBA" id="ARBA00008814"/>
    </source>
</evidence>
<accession>A0A561T3R7</accession>
<dbReference type="Proteomes" id="UP000321261">
    <property type="component" value="Unassembled WGS sequence"/>
</dbReference>
<sequence length="342" mass="35875">MPRSALPRIVSTLAAAALLFAACGGPPSPGAQVGSGTTARNCGIDVTVPGPPQRIYAAYQPAIEVVHALGVSDRVVGTAFLDAQVLPEYVDAQAATDHLPELPSREALLAANPDFVVSGYNGLFATTGSESLGTRASLRELGVQSWIFSPLCPSADGRSDEAIDPASVTIENVYADVRDLGRLFGVADRAEQVVAGIQARIAAVQRRVADAPRARVAVVSPEDDGTFRVAGGLDFVTRILDIAGAENAFDDLRGRRNVPVGAEEIIARDPDVILTSTCCDGAYTPADAEPDAERIRTNPAFAGLRAVREGRVHGFLFADRAAGVRVPHAAELVASLVHPDRR</sequence>
<dbReference type="SUPFAM" id="SSF53807">
    <property type="entry name" value="Helical backbone' metal receptor"/>
    <property type="match status" value="1"/>
</dbReference>
<dbReference type="PANTHER" id="PTHR30535">
    <property type="entry name" value="VITAMIN B12-BINDING PROTEIN"/>
    <property type="match status" value="1"/>
</dbReference>
<evidence type="ECO:0000256" key="2">
    <source>
        <dbReference type="SAM" id="SignalP"/>
    </source>
</evidence>
<dbReference type="Pfam" id="PF01497">
    <property type="entry name" value="Peripla_BP_2"/>
    <property type="match status" value="1"/>
</dbReference>
<keyword evidence="2" id="KW-0732">Signal</keyword>
<dbReference type="AlphaFoldDB" id="A0A561T3R7"/>
<protein>
    <submittedName>
        <fullName evidence="4">Iron complex transport system substrate-binding protein</fullName>
    </submittedName>
</protein>
<dbReference type="EMBL" id="VIWU01000001">
    <property type="protein sequence ID" value="TWF81735.1"/>
    <property type="molecule type" value="Genomic_DNA"/>
</dbReference>
<evidence type="ECO:0000313" key="5">
    <source>
        <dbReference type="Proteomes" id="UP000321261"/>
    </source>
</evidence>
<dbReference type="PANTHER" id="PTHR30535:SF7">
    <property type="entry name" value="IRON(III) DICITRATE-BINDING PROTEIN"/>
    <property type="match status" value="1"/>
</dbReference>
<feature type="domain" description="Fe/B12 periplasmic-binding" evidence="3">
    <location>
        <begin position="54"/>
        <end position="342"/>
    </location>
</feature>
<evidence type="ECO:0000313" key="4">
    <source>
        <dbReference type="EMBL" id="TWF81735.1"/>
    </source>
</evidence>
<dbReference type="OrthoDB" id="9797850at2"/>
<dbReference type="Gene3D" id="3.40.50.1980">
    <property type="entry name" value="Nitrogenase molybdenum iron protein domain"/>
    <property type="match status" value="2"/>
</dbReference>
<organism evidence="4 5">
    <name type="scientific">Pseudonocardia hierapolitana</name>
    <dbReference type="NCBI Taxonomy" id="1128676"/>
    <lineage>
        <taxon>Bacteria</taxon>
        <taxon>Bacillati</taxon>
        <taxon>Actinomycetota</taxon>
        <taxon>Actinomycetes</taxon>
        <taxon>Pseudonocardiales</taxon>
        <taxon>Pseudonocardiaceae</taxon>
        <taxon>Pseudonocardia</taxon>
    </lineage>
</organism>
<dbReference type="PROSITE" id="PS50983">
    <property type="entry name" value="FE_B12_PBP"/>
    <property type="match status" value="1"/>
</dbReference>